<gene>
    <name evidence="1" type="ORF">GCM10007049_16410</name>
</gene>
<organism evidence="1 2">
    <name type="scientific">Echinicola pacifica</name>
    <dbReference type="NCBI Taxonomy" id="346377"/>
    <lineage>
        <taxon>Bacteria</taxon>
        <taxon>Pseudomonadati</taxon>
        <taxon>Bacteroidota</taxon>
        <taxon>Cytophagia</taxon>
        <taxon>Cytophagales</taxon>
        <taxon>Cyclobacteriaceae</taxon>
        <taxon>Echinicola</taxon>
    </lineage>
</organism>
<evidence type="ECO:0000313" key="1">
    <source>
        <dbReference type="EMBL" id="GGZ24734.1"/>
    </source>
</evidence>
<comment type="caution">
    <text evidence="1">The sequence shown here is derived from an EMBL/GenBank/DDBJ whole genome shotgun (WGS) entry which is preliminary data.</text>
</comment>
<reference evidence="1" key="2">
    <citation type="submission" date="2020-09" db="EMBL/GenBank/DDBJ databases">
        <authorList>
            <person name="Sun Q."/>
            <person name="Kim S."/>
        </authorList>
    </citation>
    <scope>NUCLEOTIDE SEQUENCE</scope>
    <source>
        <strain evidence="1">KCTC 12368</strain>
    </source>
</reference>
<proteinExistence type="predicted"/>
<protein>
    <submittedName>
        <fullName evidence="1">Uncharacterized protein</fullName>
    </submittedName>
</protein>
<evidence type="ECO:0000313" key="2">
    <source>
        <dbReference type="Proteomes" id="UP000619457"/>
    </source>
</evidence>
<dbReference type="EMBL" id="BMWX01000003">
    <property type="protein sequence ID" value="GGZ24734.1"/>
    <property type="molecule type" value="Genomic_DNA"/>
</dbReference>
<dbReference type="AlphaFoldDB" id="A0A918PVX1"/>
<dbReference type="Proteomes" id="UP000619457">
    <property type="component" value="Unassembled WGS sequence"/>
</dbReference>
<dbReference type="RefSeq" id="WP_018473494.1">
    <property type="nucleotide sequence ID" value="NZ_BMWX01000003.1"/>
</dbReference>
<name>A0A918PVX1_9BACT</name>
<sequence length="148" mass="17494">MTEREFLKIEVLKLLNEKIKPFDFKLLRSACEFLQKTEFGWNKYQIVFLVRENGGWELKPSLLIRFDVVEDIFHRISEFDKKYQKGTPTIGTAIEDMDNYKGINARFELTNENQINSIVDNLFDLFENVALPFFVKFDNLSAIDEQLN</sequence>
<reference evidence="1" key="1">
    <citation type="journal article" date="2014" name="Int. J. Syst. Evol. Microbiol.">
        <title>Complete genome sequence of Corynebacterium casei LMG S-19264T (=DSM 44701T), isolated from a smear-ripened cheese.</title>
        <authorList>
            <consortium name="US DOE Joint Genome Institute (JGI-PGF)"/>
            <person name="Walter F."/>
            <person name="Albersmeier A."/>
            <person name="Kalinowski J."/>
            <person name="Ruckert C."/>
        </authorList>
    </citation>
    <scope>NUCLEOTIDE SEQUENCE</scope>
    <source>
        <strain evidence="1">KCTC 12368</strain>
    </source>
</reference>
<accession>A0A918PVX1</accession>
<keyword evidence="2" id="KW-1185">Reference proteome</keyword>